<name>A7K8U3_9PHYC</name>
<accession>A7K8U3</accession>
<reference evidence="1 2" key="1">
    <citation type="submission" date="2006-09" db="EMBL/GenBank/DDBJ databases">
        <title>Sequence and annotation of the 288-kb ATCV-1 virus that infects an endosymbiotic Chlorella strain of the heliozoon Acanthocystis turfacea.</title>
        <authorList>
            <person name="Fitzgerald L.A."/>
            <person name="Graves M.V."/>
            <person name="Li X."/>
            <person name="Pfitzner A.J.P."/>
            <person name="Hartigan J."/>
            <person name="Van Etten J.L."/>
        </authorList>
    </citation>
    <scope>NUCLEOTIDE SEQUENCE [LARGE SCALE GENOMIC DNA]</scope>
    <source>
        <strain evidence="1 2">ATCV-1</strain>
    </source>
</reference>
<organism evidence="1 2">
    <name type="scientific">Chlorovirus heliozoae</name>
    <dbReference type="NCBI Taxonomy" id="322019"/>
    <lineage>
        <taxon>Viruses</taxon>
        <taxon>Varidnaviria</taxon>
        <taxon>Bamfordvirae</taxon>
        <taxon>Nucleocytoviricota</taxon>
        <taxon>Megaviricetes</taxon>
        <taxon>Algavirales</taxon>
        <taxon>Phycodnaviridae</taxon>
        <taxon>Chlorovirus</taxon>
    </lineage>
</organism>
<sequence length="99" mass="11611">MPCEWVCYFVSVSCSGHRVFLCEDGREYRDKIYKPSTVVAWSTGQASLSRRLQRRRWDDPASRGGRFYTVQRYVQRVRYVCRPEPEDTPQSLDGALDAR</sequence>
<dbReference type="Proteomes" id="UP000202420">
    <property type="component" value="Segment"/>
</dbReference>
<protein>
    <submittedName>
        <fullName evidence="1">Uncharacterized protein z333L</fullName>
    </submittedName>
</protein>
<dbReference type="EMBL" id="EF101928">
    <property type="protein sequence ID" value="ABT16467.1"/>
    <property type="molecule type" value="Genomic_DNA"/>
</dbReference>
<dbReference type="KEGG" id="vg:5470239"/>
<evidence type="ECO:0000313" key="2">
    <source>
        <dbReference type="Proteomes" id="UP000202420"/>
    </source>
</evidence>
<gene>
    <name evidence="1" type="primary">z333L</name>
    <name evidence="1" type="ORF">ATCV1_z333L</name>
</gene>
<dbReference type="RefSeq" id="YP_001426814.1">
    <property type="nucleotide sequence ID" value="NC_008724.1"/>
</dbReference>
<proteinExistence type="predicted"/>
<evidence type="ECO:0000313" key="1">
    <source>
        <dbReference type="EMBL" id="ABT16467.1"/>
    </source>
</evidence>
<keyword evidence="2" id="KW-1185">Reference proteome</keyword>
<dbReference type="GeneID" id="5470239"/>